<comment type="caution">
    <text evidence="1">The sequence shown here is derived from an EMBL/GenBank/DDBJ whole genome shotgun (WGS) entry which is preliminary data.</text>
</comment>
<reference evidence="1 2" key="1">
    <citation type="submission" date="2017-12" db="EMBL/GenBank/DDBJ databases">
        <title>Comparative genomics of Botrytis spp.</title>
        <authorList>
            <person name="Valero-Jimenez C.A."/>
            <person name="Tapia P."/>
            <person name="Veloso J."/>
            <person name="Silva-Moreno E."/>
            <person name="Staats M."/>
            <person name="Valdes J.H."/>
            <person name="Van Kan J.A.L."/>
        </authorList>
    </citation>
    <scope>NUCLEOTIDE SEQUENCE [LARGE SCALE GENOMIC DNA]</scope>
    <source>
        <strain evidence="1 2">MUCL11595</strain>
    </source>
</reference>
<name>A0A4Z1I903_9HELO</name>
<keyword evidence="2" id="KW-1185">Reference proteome</keyword>
<evidence type="ECO:0000313" key="1">
    <source>
        <dbReference type="EMBL" id="TGO55340.1"/>
    </source>
</evidence>
<gene>
    <name evidence="1" type="ORF">BCON_0093g00120</name>
</gene>
<proteinExistence type="predicted"/>
<dbReference type="Proteomes" id="UP000297527">
    <property type="component" value="Unassembled WGS sequence"/>
</dbReference>
<accession>A0A4Z1I903</accession>
<dbReference type="EMBL" id="PQXN01000093">
    <property type="protein sequence ID" value="TGO55340.1"/>
    <property type="molecule type" value="Genomic_DNA"/>
</dbReference>
<sequence>MILLAYKSAFHAKSTKSSRMIGIGSKTYSRSSRLATALQKFYDHCAMKYILPSGQASAMKGLSMQNDLASVREHLKYPFTVSQNDWRNALLVLELQGKHAIVRKYNAI</sequence>
<protein>
    <submittedName>
        <fullName evidence="1">Uncharacterized protein</fullName>
    </submittedName>
</protein>
<evidence type="ECO:0000313" key="2">
    <source>
        <dbReference type="Proteomes" id="UP000297527"/>
    </source>
</evidence>
<dbReference type="AlphaFoldDB" id="A0A4Z1I903"/>
<organism evidence="1 2">
    <name type="scientific">Botryotinia convoluta</name>
    <dbReference type="NCBI Taxonomy" id="54673"/>
    <lineage>
        <taxon>Eukaryota</taxon>
        <taxon>Fungi</taxon>
        <taxon>Dikarya</taxon>
        <taxon>Ascomycota</taxon>
        <taxon>Pezizomycotina</taxon>
        <taxon>Leotiomycetes</taxon>
        <taxon>Helotiales</taxon>
        <taxon>Sclerotiniaceae</taxon>
        <taxon>Botryotinia</taxon>
    </lineage>
</organism>